<proteinExistence type="predicted"/>
<dbReference type="AlphaFoldDB" id="A0AAE4C6Z3"/>
<protein>
    <submittedName>
        <fullName evidence="1">Uncharacterized protein</fullName>
    </submittedName>
</protein>
<reference evidence="1" key="1">
    <citation type="submission" date="2023-07" db="EMBL/GenBank/DDBJ databases">
        <title>Sequencing the genomes of 1000 actinobacteria strains.</title>
        <authorList>
            <person name="Klenk H.-P."/>
        </authorList>
    </citation>
    <scope>NUCLEOTIDE SEQUENCE</scope>
    <source>
        <strain evidence="1">DSM 13988</strain>
    </source>
</reference>
<gene>
    <name evidence="1" type="ORF">J2S35_000909</name>
</gene>
<dbReference type="Proteomes" id="UP001247307">
    <property type="component" value="Unassembled WGS sequence"/>
</dbReference>
<accession>A0AAE4C6Z3</accession>
<name>A0AAE4C6Z3_9MICC</name>
<evidence type="ECO:0000313" key="2">
    <source>
        <dbReference type="Proteomes" id="UP001247307"/>
    </source>
</evidence>
<comment type="caution">
    <text evidence="1">The sequence shown here is derived from an EMBL/GenBank/DDBJ whole genome shotgun (WGS) entry which is preliminary data.</text>
</comment>
<dbReference type="EMBL" id="JAVDUI010000001">
    <property type="protein sequence ID" value="MDR6891969.1"/>
    <property type="molecule type" value="Genomic_DNA"/>
</dbReference>
<organism evidence="1 2">
    <name type="scientific">Falsarthrobacter nasiphocae</name>
    <dbReference type="NCBI Taxonomy" id="189863"/>
    <lineage>
        <taxon>Bacteria</taxon>
        <taxon>Bacillati</taxon>
        <taxon>Actinomycetota</taxon>
        <taxon>Actinomycetes</taxon>
        <taxon>Micrococcales</taxon>
        <taxon>Micrococcaceae</taxon>
        <taxon>Falsarthrobacter</taxon>
    </lineage>
</organism>
<sequence length="44" mass="5046">MSPPILEGAFARQNIDSRPHFGVSVHEIHNGIPAHLTRLHWHRL</sequence>
<keyword evidence="2" id="KW-1185">Reference proteome</keyword>
<evidence type="ECO:0000313" key="1">
    <source>
        <dbReference type="EMBL" id="MDR6891969.1"/>
    </source>
</evidence>